<feature type="compositionally biased region" description="Basic residues" evidence="1">
    <location>
        <begin position="253"/>
        <end position="269"/>
    </location>
</feature>
<sequence length="496" mass="54982">MEVFNVDAEDLAQRAAAEAMEASEDSDSDFESDRDGDASVTGIGSKRKWVDLVSHPPPAPLPTGAGPSHTPCPAPPPPVVPADAQKEDRQRARRRKKRGAQREEGQAASGRATKRHCATRTAAATRTAVDFDLDSEAAREPTAASGWVCLSDATLDSRREKAAREMGEQPTFVPKSAKPTLQEALEWGFTYDTWDGKGQVVYMDRQGRELAVLCGQPRDDKWGTDVAEAGAALMKELSPQLSTLDPNSSTTAPKKKKKKKQKRSLRRGNHRAETVGVGMGNGRTEPGSFRNDDGDAAILQRLLSAPPFTRIAGFCKSILFNFAPRLHDYYEQTMDAIFERHPWLRRIFDRRVSVFPSCTFNFGPQTVTIPHLDLLNLAWGWCFITALGWFDPDLGGHLILWDLKRIVRFPPGSSVAIPSALLRHSNAAIQQDEIRYSFTQFAAGGLFRFAENGFALNESVRARTARMSAKERNEWVLAEAARFSEGLKMYNIHKID</sequence>
<dbReference type="EMBL" id="DF837850">
    <property type="protein sequence ID" value="GAT42379.1"/>
    <property type="molecule type" value="Genomic_DNA"/>
</dbReference>
<feature type="region of interest" description="Disordered" evidence="1">
    <location>
        <begin position="1"/>
        <end position="121"/>
    </location>
</feature>
<feature type="compositionally biased region" description="Pro residues" evidence="1">
    <location>
        <begin position="70"/>
        <end position="80"/>
    </location>
</feature>
<keyword evidence="3" id="KW-1185">Reference proteome</keyword>
<evidence type="ECO:0000313" key="3">
    <source>
        <dbReference type="Proteomes" id="UP000815677"/>
    </source>
</evidence>
<feature type="region of interest" description="Disordered" evidence="1">
    <location>
        <begin position="237"/>
        <end position="289"/>
    </location>
</feature>
<accession>A0ABQ0KU31</accession>
<gene>
    <name evidence="2" type="ORF">MCHLO_00094</name>
</gene>
<evidence type="ECO:0000313" key="2">
    <source>
        <dbReference type="EMBL" id="GAT42379.1"/>
    </source>
</evidence>
<protein>
    <submittedName>
        <fullName evidence="2">Uncharacterized protein</fullName>
    </submittedName>
</protein>
<feature type="compositionally biased region" description="Polar residues" evidence="1">
    <location>
        <begin position="239"/>
        <end position="252"/>
    </location>
</feature>
<dbReference type="Gene3D" id="3.60.130.30">
    <property type="match status" value="1"/>
</dbReference>
<dbReference type="Proteomes" id="UP000815677">
    <property type="component" value="Unassembled WGS sequence"/>
</dbReference>
<evidence type="ECO:0000256" key="1">
    <source>
        <dbReference type="SAM" id="MobiDB-lite"/>
    </source>
</evidence>
<name>A0ABQ0KU31_MYCCL</name>
<proteinExistence type="predicted"/>
<organism evidence="2 3">
    <name type="scientific">Mycena chlorophos</name>
    <name type="common">Agaric fungus</name>
    <name type="synonym">Agaricus chlorophos</name>
    <dbReference type="NCBI Taxonomy" id="658473"/>
    <lineage>
        <taxon>Eukaryota</taxon>
        <taxon>Fungi</taxon>
        <taxon>Dikarya</taxon>
        <taxon>Basidiomycota</taxon>
        <taxon>Agaricomycotina</taxon>
        <taxon>Agaricomycetes</taxon>
        <taxon>Agaricomycetidae</taxon>
        <taxon>Agaricales</taxon>
        <taxon>Marasmiineae</taxon>
        <taxon>Mycenaceae</taxon>
        <taxon>Mycena</taxon>
    </lineage>
</organism>
<reference evidence="2" key="1">
    <citation type="submission" date="2014-09" db="EMBL/GenBank/DDBJ databases">
        <title>Genome sequence of the luminous mushroom Mycena chlorophos for searching fungal bioluminescence genes.</title>
        <authorList>
            <person name="Tanaka Y."/>
            <person name="Kasuga D."/>
            <person name="Oba Y."/>
            <person name="Hase S."/>
            <person name="Sato K."/>
            <person name="Oba Y."/>
            <person name="Sakakibara Y."/>
        </authorList>
    </citation>
    <scope>NUCLEOTIDE SEQUENCE</scope>
</reference>
<feature type="compositionally biased region" description="Acidic residues" evidence="1">
    <location>
        <begin position="21"/>
        <end position="30"/>
    </location>
</feature>